<accession>A0A7C9RYL4</accession>
<dbReference type="Pfam" id="PF12697">
    <property type="entry name" value="Abhydrolase_6"/>
    <property type="match status" value="1"/>
</dbReference>
<dbReference type="RefSeq" id="WP_166055674.1">
    <property type="nucleotide sequence ID" value="NZ_JAAMPJ010000020.1"/>
</dbReference>
<keyword evidence="3" id="KW-0378">Hydrolase</keyword>
<keyword evidence="1" id="KW-0732">Signal</keyword>
<feature type="domain" description="AB hydrolase-1" evidence="2">
    <location>
        <begin position="60"/>
        <end position="315"/>
    </location>
</feature>
<sequence>MRLRRLCAAALLALLVPVPTPANAVQTSCQDVYTPVRFGLTQQTMYGKLCVPQDATTVQVLVAGGTYNSSYWDIPLDPETRSVRLAMNNAGIATMTVDRIGTGKSSKPLSLLVTVASQAEAVHHVIQSLRPRFQKVLVGGHSVGSGIAIAEAGTYHDVDGVLITGLANQWDYVRVVPTAASLIPVTLDPRLSRLGLDPGYVTTMPNTRYNSFHRPGPLNTAVMDFDEATKDVASAGEAVTTILMNNIVIPSSRAITAPVMSVQSTADFFCGTPPLGADCSSTGALIASERPFFPQAPRMDAFILSGYGHCFNYAPDSSGYHAAVTAWQRSI</sequence>
<organism evidence="3 4">
    <name type="scientific">Lentzea alba</name>
    <dbReference type="NCBI Taxonomy" id="2714351"/>
    <lineage>
        <taxon>Bacteria</taxon>
        <taxon>Bacillati</taxon>
        <taxon>Actinomycetota</taxon>
        <taxon>Actinomycetes</taxon>
        <taxon>Pseudonocardiales</taxon>
        <taxon>Pseudonocardiaceae</taxon>
        <taxon>Lentzea</taxon>
    </lineage>
</organism>
<keyword evidence="4" id="KW-1185">Reference proteome</keyword>
<evidence type="ECO:0000313" key="3">
    <source>
        <dbReference type="EMBL" id="NGY66187.1"/>
    </source>
</evidence>
<feature type="signal peptide" evidence="1">
    <location>
        <begin position="1"/>
        <end position="24"/>
    </location>
</feature>
<comment type="caution">
    <text evidence="3">The sequence shown here is derived from an EMBL/GenBank/DDBJ whole genome shotgun (WGS) entry which is preliminary data.</text>
</comment>
<reference evidence="3 4" key="1">
    <citation type="submission" date="2020-03" db="EMBL/GenBank/DDBJ databases">
        <title>Isolation and identification of active actinomycetes.</title>
        <authorList>
            <person name="Sun X."/>
        </authorList>
    </citation>
    <scope>NUCLEOTIDE SEQUENCE [LARGE SCALE GENOMIC DNA]</scope>
    <source>
        <strain evidence="3 4">NEAU-D13</strain>
    </source>
</reference>
<dbReference type="Gene3D" id="3.40.50.1820">
    <property type="entry name" value="alpha/beta hydrolase"/>
    <property type="match status" value="1"/>
</dbReference>
<dbReference type="EMBL" id="JAAMPJ010000020">
    <property type="protein sequence ID" value="NGY66187.1"/>
    <property type="molecule type" value="Genomic_DNA"/>
</dbReference>
<evidence type="ECO:0000313" key="4">
    <source>
        <dbReference type="Proteomes" id="UP000481360"/>
    </source>
</evidence>
<gene>
    <name evidence="3" type="ORF">G7043_45605</name>
</gene>
<dbReference type="GO" id="GO:0016787">
    <property type="term" value="F:hydrolase activity"/>
    <property type="evidence" value="ECO:0007669"/>
    <property type="project" value="UniProtKB-KW"/>
</dbReference>
<dbReference type="InterPro" id="IPR000073">
    <property type="entry name" value="AB_hydrolase_1"/>
</dbReference>
<dbReference type="Proteomes" id="UP000481360">
    <property type="component" value="Unassembled WGS sequence"/>
</dbReference>
<dbReference type="AlphaFoldDB" id="A0A7C9RYL4"/>
<feature type="chain" id="PRO_5028814374" evidence="1">
    <location>
        <begin position="25"/>
        <end position="331"/>
    </location>
</feature>
<proteinExistence type="predicted"/>
<evidence type="ECO:0000259" key="2">
    <source>
        <dbReference type="Pfam" id="PF12697"/>
    </source>
</evidence>
<evidence type="ECO:0000256" key="1">
    <source>
        <dbReference type="SAM" id="SignalP"/>
    </source>
</evidence>
<dbReference type="InterPro" id="IPR029058">
    <property type="entry name" value="AB_hydrolase_fold"/>
</dbReference>
<protein>
    <submittedName>
        <fullName evidence="3">Alpha/beta hydrolase</fullName>
    </submittedName>
</protein>
<name>A0A7C9RYL4_9PSEU</name>
<dbReference type="SUPFAM" id="SSF53474">
    <property type="entry name" value="alpha/beta-Hydrolases"/>
    <property type="match status" value="1"/>
</dbReference>